<dbReference type="GeneID" id="116299316"/>
<protein>
    <submittedName>
        <fullName evidence="3">Cytokine receptor-like factor 3</fullName>
    </submittedName>
</protein>
<dbReference type="PROSITE" id="PS50853">
    <property type="entry name" value="FN3"/>
    <property type="match status" value="1"/>
</dbReference>
<keyword evidence="2" id="KW-1185">Reference proteome</keyword>
<evidence type="ECO:0000259" key="1">
    <source>
        <dbReference type="PROSITE" id="PS50853"/>
    </source>
</evidence>
<dbReference type="CDD" id="cd00063">
    <property type="entry name" value="FN3"/>
    <property type="match status" value="1"/>
</dbReference>
<dbReference type="Gene3D" id="2.60.40.10">
    <property type="entry name" value="Immunoglobulins"/>
    <property type="match status" value="1"/>
</dbReference>
<dbReference type="InterPro" id="IPR003961">
    <property type="entry name" value="FN3_dom"/>
</dbReference>
<dbReference type="InParanoid" id="A0A6P8I5H9"/>
<organism evidence="2 3">
    <name type="scientific">Actinia tenebrosa</name>
    <name type="common">Australian red waratah sea anemone</name>
    <dbReference type="NCBI Taxonomy" id="6105"/>
    <lineage>
        <taxon>Eukaryota</taxon>
        <taxon>Metazoa</taxon>
        <taxon>Cnidaria</taxon>
        <taxon>Anthozoa</taxon>
        <taxon>Hexacorallia</taxon>
        <taxon>Actiniaria</taxon>
        <taxon>Actiniidae</taxon>
        <taxon>Actinia</taxon>
    </lineage>
</organism>
<dbReference type="AlphaFoldDB" id="A0A6P8I5H9"/>
<dbReference type="InterPro" id="IPR013783">
    <property type="entry name" value="Ig-like_fold"/>
</dbReference>
<sequence>MSEEEVITKARQSIKETLQKLEKYQVYLNSELTDLTSTKEVVKDSLSKARQEVEVNFTKIQNDVLEALDGRQKEILATIDDVGHKDLEPLNNLEDKITGELEKVQEVIKEGNTTLEKEDSMLLEELHQIKKNLTLTENRYPSVPCISQTLSVTFEESPEAFIETINHLGEISMTGSLQIVELTERPGGMHVEWDDTFSDCESITDYSGIQEYILQCCCSDNKNASGTVFNTVYTGEEMSYTVTDLEPHVSYTFRVCGRFGKDGRWSSWSIPRNGITTLDPHEWSPEDCVNRNKLVIYQLSNHQRTATKIFPDSSKVLRSKTMSYRVGTSLQFKIDETGDDSNGDGIGLTTTSFDFSNPKQNLQCPGSVSINSKGLVYVNGTCMTTRLPPFKRGSTIIFEVNKLTPGKVRVSISIDDKQVTFDWQIDKDDDCAKLYFAMGFQHSGWQVTV</sequence>
<dbReference type="KEGG" id="aten:116299316"/>
<dbReference type="Pfam" id="PF00041">
    <property type="entry name" value="fn3"/>
    <property type="match status" value="1"/>
</dbReference>
<dbReference type="Proteomes" id="UP000515163">
    <property type="component" value="Unplaced"/>
</dbReference>
<name>A0A6P8I5H9_ACTTE</name>
<dbReference type="InterPro" id="IPR036116">
    <property type="entry name" value="FN3_sf"/>
</dbReference>
<reference evidence="3" key="1">
    <citation type="submission" date="2025-08" db="UniProtKB">
        <authorList>
            <consortium name="RefSeq"/>
        </authorList>
    </citation>
    <scope>IDENTIFICATION</scope>
    <source>
        <tissue evidence="3">Tentacle</tissue>
    </source>
</reference>
<feature type="domain" description="Fibronectin type-III" evidence="1">
    <location>
        <begin position="173"/>
        <end position="280"/>
    </location>
</feature>
<gene>
    <name evidence="3" type="primary">LOC116299316</name>
</gene>
<dbReference type="FunCoup" id="A0A6P8I5H9">
    <property type="interactions" value="1868"/>
</dbReference>
<proteinExistence type="predicted"/>
<evidence type="ECO:0000313" key="2">
    <source>
        <dbReference type="Proteomes" id="UP000515163"/>
    </source>
</evidence>
<evidence type="ECO:0000313" key="3">
    <source>
        <dbReference type="RefSeq" id="XP_031563814.1"/>
    </source>
</evidence>
<dbReference type="SMART" id="SM00060">
    <property type="entry name" value="FN3"/>
    <property type="match status" value="1"/>
</dbReference>
<dbReference type="RefSeq" id="XP_031563814.1">
    <property type="nucleotide sequence ID" value="XM_031707954.1"/>
</dbReference>
<dbReference type="SUPFAM" id="SSF49265">
    <property type="entry name" value="Fibronectin type III"/>
    <property type="match status" value="1"/>
</dbReference>
<dbReference type="OrthoDB" id="9984427at2759"/>
<accession>A0A6P8I5H9</accession>